<evidence type="ECO:0000313" key="3">
    <source>
        <dbReference type="Proteomes" id="UP000183208"/>
    </source>
</evidence>
<evidence type="ECO:0000256" key="1">
    <source>
        <dbReference type="SAM" id="MobiDB-lite"/>
    </source>
</evidence>
<reference evidence="2 3" key="1">
    <citation type="submission" date="2016-10" db="EMBL/GenBank/DDBJ databases">
        <authorList>
            <person name="de Groot N.N."/>
        </authorList>
    </citation>
    <scope>NUCLEOTIDE SEQUENCE [LARGE SCALE GENOMIC DNA]</scope>
    <source>
        <strain evidence="2 3">GAS522</strain>
    </source>
</reference>
<accession>A0A1M7AT45</accession>
<dbReference type="Proteomes" id="UP000183208">
    <property type="component" value="Unassembled WGS sequence"/>
</dbReference>
<gene>
    <name evidence="2" type="ORF">SAMN05444171_4196</name>
</gene>
<name>A0A1M7AT45_9BRAD</name>
<proteinExistence type="predicted"/>
<evidence type="ECO:0000313" key="2">
    <source>
        <dbReference type="EMBL" id="SED47155.1"/>
    </source>
</evidence>
<sequence length="67" mass="7271">MKDNQAKPEGKASAEVRDPRRDRLKAALRENLKRRKSQARGRDDLGTAPSEPADATLDDAGGETPGQ</sequence>
<dbReference type="AlphaFoldDB" id="A0A1M7AT45"/>
<protein>
    <submittedName>
        <fullName evidence="2">Uncharacterized protein</fullName>
    </submittedName>
</protein>
<dbReference type="OrthoDB" id="8141587at2"/>
<organism evidence="2 3">
    <name type="scientific">Bradyrhizobium lablabi</name>
    <dbReference type="NCBI Taxonomy" id="722472"/>
    <lineage>
        <taxon>Bacteria</taxon>
        <taxon>Pseudomonadati</taxon>
        <taxon>Pseudomonadota</taxon>
        <taxon>Alphaproteobacteria</taxon>
        <taxon>Hyphomicrobiales</taxon>
        <taxon>Nitrobacteraceae</taxon>
        <taxon>Bradyrhizobium</taxon>
    </lineage>
</organism>
<dbReference type="EMBL" id="FNTI01000001">
    <property type="protein sequence ID" value="SED47155.1"/>
    <property type="molecule type" value="Genomic_DNA"/>
</dbReference>
<feature type="compositionally biased region" description="Basic and acidic residues" evidence="1">
    <location>
        <begin position="1"/>
        <end position="31"/>
    </location>
</feature>
<feature type="region of interest" description="Disordered" evidence="1">
    <location>
        <begin position="1"/>
        <end position="67"/>
    </location>
</feature>